<gene>
    <name evidence="2" type="ORF">EYF80_001056</name>
</gene>
<proteinExistence type="predicted"/>
<reference evidence="2 3" key="1">
    <citation type="submission" date="2019-03" db="EMBL/GenBank/DDBJ databases">
        <title>First draft genome of Liparis tanakae, snailfish: a comprehensive survey of snailfish specific genes.</title>
        <authorList>
            <person name="Kim W."/>
            <person name="Song I."/>
            <person name="Jeong J.-H."/>
            <person name="Kim D."/>
            <person name="Kim S."/>
            <person name="Ryu S."/>
            <person name="Song J.Y."/>
            <person name="Lee S.K."/>
        </authorList>
    </citation>
    <scope>NUCLEOTIDE SEQUENCE [LARGE SCALE GENOMIC DNA]</scope>
    <source>
        <tissue evidence="2">Muscle</tissue>
    </source>
</reference>
<comment type="caution">
    <text evidence="2">The sequence shown here is derived from an EMBL/GenBank/DDBJ whole genome shotgun (WGS) entry which is preliminary data.</text>
</comment>
<feature type="region of interest" description="Disordered" evidence="1">
    <location>
        <begin position="67"/>
        <end position="89"/>
    </location>
</feature>
<dbReference type="AlphaFoldDB" id="A0A4Z2JFZ8"/>
<evidence type="ECO:0000313" key="3">
    <source>
        <dbReference type="Proteomes" id="UP000314294"/>
    </source>
</evidence>
<dbReference type="Proteomes" id="UP000314294">
    <property type="component" value="Unassembled WGS sequence"/>
</dbReference>
<accession>A0A4Z2JFZ8</accession>
<evidence type="ECO:0000256" key="1">
    <source>
        <dbReference type="SAM" id="MobiDB-lite"/>
    </source>
</evidence>
<dbReference type="EMBL" id="SRLO01000004">
    <property type="protein sequence ID" value="TNN88724.1"/>
    <property type="molecule type" value="Genomic_DNA"/>
</dbReference>
<organism evidence="2 3">
    <name type="scientific">Liparis tanakae</name>
    <name type="common">Tanaka's snailfish</name>
    <dbReference type="NCBI Taxonomy" id="230148"/>
    <lineage>
        <taxon>Eukaryota</taxon>
        <taxon>Metazoa</taxon>
        <taxon>Chordata</taxon>
        <taxon>Craniata</taxon>
        <taxon>Vertebrata</taxon>
        <taxon>Euteleostomi</taxon>
        <taxon>Actinopterygii</taxon>
        <taxon>Neopterygii</taxon>
        <taxon>Teleostei</taxon>
        <taxon>Neoteleostei</taxon>
        <taxon>Acanthomorphata</taxon>
        <taxon>Eupercaria</taxon>
        <taxon>Perciformes</taxon>
        <taxon>Cottioidei</taxon>
        <taxon>Cottales</taxon>
        <taxon>Liparidae</taxon>
        <taxon>Liparis</taxon>
    </lineage>
</organism>
<protein>
    <submittedName>
        <fullName evidence="2">Uncharacterized protein</fullName>
    </submittedName>
</protein>
<name>A0A4Z2JFZ8_9TELE</name>
<evidence type="ECO:0000313" key="2">
    <source>
        <dbReference type="EMBL" id="TNN88724.1"/>
    </source>
</evidence>
<keyword evidence="3" id="KW-1185">Reference proteome</keyword>
<sequence>MALRQLAECVIIKSVNKALRPSLQRVGPRDLLIDATDVHSEINNLLPHLNPRSATGQCGSRRLPESRIPHLGLHPQTQSNQDCPSSVVQKAAPPEVSRQGWIKVLLDECYYHIQHLATMQRSLKSTWQTPRIRKLITGIGAKLSQSSPSLWHHDRGRDRICYTQQQQPHHWLRSNKDSEDKTELFAEMQPLVLGLKEQKWALSQLNKHQNNINVSTADRTTAPLLTLFSFHSLLHSLVQYLPISHSSWLINNEPEAETN</sequence>
<feature type="compositionally biased region" description="Polar residues" evidence="1">
    <location>
        <begin position="75"/>
        <end position="88"/>
    </location>
</feature>